<dbReference type="KEGG" id="ptkz:JDV02_008044"/>
<protein>
    <submittedName>
        <fullName evidence="1">Uncharacterized protein</fullName>
    </submittedName>
</protein>
<keyword evidence="2" id="KW-1185">Reference proteome</keyword>
<dbReference type="EMBL" id="CP086361">
    <property type="protein sequence ID" value="UNI22124.1"/>
    <property type="molecule type" value="Genomic_DNA"/>
</dbReference>
<proteinExistence type="predicted"/>
<dbReference type="GeneID" id="72069992"/>
<dbReference type="Proteomes" id="UP000829364">
    <property type="component" value="Chromosome 8"/>
</dbReference>
<dbReference type="AlphaFoldDB" id="A0A9Q8QNW9"/>
<dbReference type="SUPFAM" id="SSF48239">
    <property type="entry name" value="Terpenoid cyclases/Protein prenyltransferases"/>
    <property type="match status" value="1"/>
</dbReference>
<sequence length="371" mass="41933">MYPYEKFMTTSFSIFEAHYSNIMLTLGKVERARRLSLRFLTMTCTAKYGYPAQAHVPDDASKMVDQIPTSYDSAVMLPLLREEGIGDEVLNALKSVLLSSRRENGNWNFFIPEEDAEIDLFPDDIDDTSCPLVALYWNGDLTLEELRSQAEVVIRSAMRRTIVHQRYLHVPKVCVGCLVNFLWLLSVSGLETDPVALPSFQFIKDFLGALQRHQVGDTALPEMSYYVNRFVIYFFLSRLLDQSQYAREVLAEQFENIIVSELENMTRDKGTVSNALNISALVLAILTFKPHLSSSLGGSAQVPRLCMALVNALLDLQNPDGSFPTGIVYKWNKLGYYGGSRAYTTALALHAIGKLEREVMVKEWEIDSPRL</sequence>
<dbReference type="OrthoDB" id="2012566at2759"/>
<name>A0A9Q8QNW9_9HYPO</name>
<gene>
    <name evidence="1" type="ORF">JDV02_008044</name>
</gene>
<evidence type="ECO:0000313" key="1">
    <source>
        <dbReference type="EMBL" id="UNI22124.1"/>
    </source>
</evidence>
<evidence type="ECO:0000313" key="2">
    <source>
        <dbReference type="Proteomes" id="UP000829364"/>
    </source>
</evidence>
<reference evidence="1" key="1">
    <citation type="submission" date="2021-11" db="EMBL/GenBank/DDBJ databases">
        <title>Purpureocillium_takamizusanense_genome.</title>
        <authorList>
            <person name="Nguyen N.-H."/>
        </authorList>
    </citation>
    <scope>NUCLEOTIDE SEQUENCE</scope>
    <source>
        <strain evidence="1">PT3</strain>
    </source>
</reference>
<dbReference type="InterPro" id="IPR008930">
    <property type="entry name" value="Terpenoid_cyclase/PrenylTrfase"/>
</dbReference>
<accession>A0A9Q8QNW9</accession>
<organism evidence="1 2">
    <name type="scientific">Purpureocillium takamizusanense</name>
    <dbReference type="NCBI Taxonomy" id="2060973"/>
    <lineage>
        <taxon>Eukaryota</taxon>
        <taxon>Fungi</taxon>
        <taxon>Dikarya</taxon>
        <taxon>Ascomycota</taxon>
        <taxon>Pezizomycotina</taxon>
        <taxon>Sordariomycetes</taxon>
        <taxon>Hypocreomycetidae</taxon>
        <taxon>Hypocreales</taxon>
        <taxon>Ophiocordycipitaceae</taxon>
        <taxon>Purpureocillium</taxon>
    </lineage>
</organism>
<dbReference type="RefSeq" id="XP_047845605.1">
    <property type="nucleotide sequence ID" value="XM_047989602.1"/>
</dbReference>